<dbReference type="InterPro" id="IPR027417">
    <property type="entry name" value="P-loop_NTPase"/>
</dbReference>
<dbReference type="RefSeq" id="WP_058507224.1">
    <property type="nucleotide sequence ID" value="NZ_CAAAIK010000003.1"/>
</dbReference>
<accession>A0A0W0Y6H1</accession>
<organism evidence="3 4">
    <name type="scientific">Legionella quinlivanii</name>
    <dbReference type="NCBI Taxonomy" id="45073"/>
    <lineage>
        <taxon>Bacteria</taxon>
        <taxon>Pseudomonadati</taxon>
        <taxon>Pseudomonadota</taxon>
        <taxon>Gammaproteobacteria</taxon>
        <taxon>Legionellales</taxon>
        <taxon>Legionellaceae</taxon>
        <taxon>Legionella</taxon>
    </lineage>
</organism>
<dbReference type="PANTHER" id="PTHR30050">
    <property type="entry name" value="CHROMOSOMAL REPLICATION INITIATOR PROTEIN DNAA"/>
    <property type="match status" value="1"/>
</dbReference>
<evidence type="ECO:0000313" key="3">
    <source>
        <dbReference type="EMBL" id="KTD52303.1"/>
    </source>
</evidence>
<dbReference type="PANTHER" id="PTHR30050:SF5">
    <property type="entry name" value="DNAA REGULATORY INACTIVATOR HDA"/>
    <property type="match status" value="1"/>
</dbReference>
<dbReference type="STRING" id="45073.Lqui_1147"/>
<protein>
    <submittedName>
        <fullName evidence="3">ATPase regulatory factor involved in DnaA inactivation</fullName>
    </submittedName>
</protein>
<dbReference type="SUPFAM" id="SSF52540">
    <property type="entry name" value="P-loop containing nucleoside triphosphate hydrolases"/>
    <property type="match status" value="1"/>
</dbReference>
<comment type="caution">
    <text evidence="3">The sequence shown here is derived from an EMBL/GenBank/DDBJ whole genome shotgun (WGS) entry which is preliminary data.</text>
</comment>
<dbReference type="Pfam" id="PF22688">
    <property type="entry name" value="Hda_lid"/>
    <property type="match status" value="1"/>
</dbReference>
<gene>
    <name evidence="3" type="primary">hda</name>
    <name evidence="3" type="ORF">Lqui_1147</name>
</gene>
<sequence>MSRQLVFEIQQNYDAKLSEFFWGTNRLLELQIQTLFTNKTEPYLFIWGEPGSGKSHLLQACCQMASSRNLSAAYLPLSLLKAWGPGCLEGMEQQQFIAIDDINEIANNSIWEEAIFHLFNKIRDNECCLLISSQASPAASAISLPDLRSRLAWGVAYHLEELNDDLKIKILQQGAEKKGFQLKDSVALFLIKRCTRNLHDLLNILDQLDIASLAAQRKITIPFVKETLGI</sequence>
<keyword evidence="4" id="KW-1185">Reference proteome</keyword>
<feature type="domain" description="Chromosomal replication initiator protein DnaA ATPAse" evidence="1">
    <location>
        <begin position="94"/>
        <end position="156"/>
    </location>
</feature>
<dbReference type="Pfam" id="PF00308">
    <property type="entry name" value="Bac_DnaA"/>
    <property type="match status" value="1"/>
</dbReference>
<dbReference type="InterPro" id="IPR017788">
    <property type="entry name" value="Hda"/>
</dbReference>
<feature type="domain" description="Hda lid" evidence="2">
    <location>
        <begin position="164"/>
        <end position="228"/>
    </location>
</feature>
<dbReference type="EMBL" id="LNYS01000006">
    <property type="protein sequence ID" value="KTD52303.1"/>
    <property type="molecule type" value="Genomic_DNA"/>
</dbReference>
<evidence type="ECO:0000313" key="4">
    <source>
        <dbReference type="Proteomes" id="UP000054618"/>
    </source>
</evidence>
<dbReference type="GO" id="GO:0006270">
    <property type="term" value="P:DNA replication initiation"/>
    <property type="evidence" value="ECO:0007669"/>
    <property type="project" value="TreeGrafter"/>
</dbReference>
<dbReference type="NCBIfam" id="TIGR03420">
    <property type="entry name" value="DnaA_homol_Hda"/>
    <property type="match status" value="1"/>
</dbReference>
<dbReference type="Proteomes" id="UP000054618">
    <property type="component" value="Unassembled WGS sequence"/>
</dbReference>
<dbReference type="OrthoDB" id="9784878at2"/>
<evidence type="ECO:0000259" key="1">
    <source>
        <dbReference type="Pfam" id="PF00308"/>
    </source>
</evidence>
<dbReference type="GO" id="GO:0032297">
    <property type="term" value="P:negative regulation of DNA-templated DNA replication initiation"/>
    <property type="evidence" value="ECO:0007669"/>
    <property type="project" value="InterPro"/>
</dbReference>
<dbReference type="Gene3D" id="1.10.8.60">
    <property type="match status" value="1"/>
</dbReference>
<dbReference type="Gene3D" id="3.40.50.300">
    <property type="entry name" value="P-loop containing nucleotide triphosphate hydrolases"/>
    <property type="match status" value="1"/>
</dbReference>
<dbReference type="InterPro" id="IPR055199">
    <property type="entry name" value="Hda_lid"/>
</dbReference>
<evidence type="ECO:0000259" key="2">
    <source>
        <dbReference type="Pfam" id="PF22688"/>
    </source>
</evidence>
<name>A0A0W0Y6H1_9GAMM</name>
<dbReference type="InterPro" id="IPR013317">
    <property type="entry name" value="DnaA_dom"/>
</dbReference>
<dbReference type="PATRIC" id="fig|45073.5.peg.1211"/>
<reference evidence="3 4" key="1">
    <citation type="submission" date="2015-11" db="EMBL/GenBank/DDBJ databases">
        <title>Genomic analysis of 38 Legionella species identifies large and diverse effector repertoires.</title>
        <authorList>
            <person name="Burstein D."/>
            <person name="Amaro F."/>
            <person name="Zusman T."/>
            <person name="Lifshitz Z."/>
            <person name="Cohen O."/>
            <person name="Gilbert J.A."/>
            <person name="Pupko T."/>
            <person name="Shuman H.A."/>
            <person name="Segal G."/>
        </authorList>
    </citation>
    <scope>NUCLEOTIDE SEQUENCE [LARGE SCALE GENOMIC DNA]</scope>
    <source>
        <strain evidence="3 4">CDC#1442-AUS-E</strain>
    </source>
</reference>
<proteinExistence type="predicted"/>
<dbReference type="AlphaFoldDB" id="A0A0W0Y6H1"/>